<name>A0ABU0LIZ8_XANAG</name>
<dbReference type="EMBL" id="JAUSVY010000012">
    <property type="protein sequence ID" value="MDQ0507074.1"/>
    <property type="molecule type" value="Genomic_DNA"/>
</dbReference>
<dbReference type="PANTHER" id="PTHR36513">
    <property type="entry name" value="ABC TRANSMEMBRANE TYPE-1 DOMAIN-CONTAINING PROTEIN"/>
    <property type="match status" value="1"/>
</dbReference>
<reference evidence="1 2" key="1">
    <citation type="submission" date="2023-07" db="EMBL/GenBank/DDBJ databases">
        <title>Genomic Encyclopedia of Type Strains, Phase IV (KMG-IV): sequencing the most valuable type-strain genomes for metagenomic binning, comparative biology and taxonomic classification.</title>
        <authorList>
            <person name="Goeker M."/>
        </authorList>
    </citation>
    <scope>NUCLEOTIDE SEQUENCE [LARGE SCALE GENOMIC DNA]</scope>
    <source>
        <strain evidence="1 2">DSM 3770</strain>
    </source>
</reference>
<dbReference type="Pfam" id="PF05990">
    <property type="entry name" value="DUF900"/>
    <property type="match status" value="1"/>
</dbReference>
<dbReference type="InterPro" id="IPR010297">
    <property type="entry name" value="DUF900_hydrolase"/>
</dbReference>
<dbReference type="PIRSF" id="PIRSF033909">
    <property type="entry name" value="UCP033909"/>
    <property type="match status" value="1"/>
</dbReference>
<dbReference type="Proteomes" id="UP001241747">
    <property type="component" value="Unassembled WGS sequence"/>
</dbReference>
<evidence type="ECO:0000313" key="2">
    <source>
        <dbReference type="Proteomes" id="UP001241747"/>
    </source>
</evidence>
<protein>
    <submittedName>
        <fullName evidence="1">Esterase/lipase superfamily enzyme</fullName>
    </submittedName>
</protein>
<dbReference type="RefSeq" id="WP_394085998.1">
    <property type="nucleotide sequence ID" value="NZ_JBAFWJ010000017.1"/>
</dbReference>
<comment type="caution">
    <text evidence="1">The sequence shown here is derived from an EMBL/GenBank/DDBJ whole genome shotgun (WGS) entry which is preliminary data.</text>
</comment>
<dbReference type="InterPro" id="IPR029058">
    <property type="entry name" value="AB_hydrolase_fold"/>
</dbReference>
<proteinExistence type="predicted"/>
<dbReference type="SUPFAM" id="SSF53474">
    <property type="entry name" value="alpha/beta-Hydrolases"/>
    <property type="match status" value="1"/>
</dbReference>
<gene>
    <name evidence="1" type="ORF">QOZ94_003890</name>
</gene>
<keyword evidence="2" id="KW-1185">Reference proteome</keyword>
<dbReference type="PROSITE" id="PS51257">
    <property type="entry name" value="PROKAR_LIPOPROTEIN"/>
    <property type="match status" value="1"/>
</dbReference>
<accession>A0ABU0LIZ8</accession>
<organism evidence="1 2">
    <name type="scientific">Xanthobacter agilis</name>
    <dbReference type="NCBI Taxonomy" id="47492"/>
    <lineage>
        <taxon>Bacteria</taxon>
        <taxon>Pseudomonadati</taxon>
        <taxon>Pseudomonadota</taxon>
        <taxon>Alphaproteobacteria</taxon>
        <taxon>Hyphomicrobiales</taxon>
        <taxon>Xanthobacteraceae</taxon>
        <taxon>Xanthobacter</taxon>
    </lineage>
</organism>
<dbReference type="PANTHER" id="PTHR36513:SF1">
    <property type="entry name" value="TRANSMEMBRANE PROTEIN"/>
    <property type="match status" value="1"/>
</dbReference>
<evidence type="ECO:0000313" key="1">
    <source>
        <dbReference type="EMBL" id="MDQ0507074.1"/>
    </source>
</evidence>
<sequence>MRGETLRILAALRWREIVSCLVVVFLVAGCGGRPDGVLIPVPDEAPGTSRVNMIVATVRARTDGPDVYTGERGGTPTFMEIDVSIPPDGTRAMGEVQWPKTVPGNPATDFVTTRLEDLTSDQAVKWFNARIKRTPGRQALVFVHGYNQRFDDAVFRFAQIVHDSGADVTPVLFTWPSRGSLLAYGYDRESTSYSRDALERLLTFMAKDPNVGEISILAHSMGNVVTLEALRQMAIRNGRILPKIKNVMLAAPDVDSDVFRVIFDELGKPRPNFTLFVSQDDKALAVSKRVWGDVPRIGQVDPTQEPYRSEFEKNHITVLDLTKLKTDDPLNHGKFAASPEVVQSIGARLAEGQTMTDQRVGIGDRIVQFSTDAASTVGTAAGLVIAAPVAVVDSNTREHYSSQMNHLGTSISDTAASGSQAVSAPVSK</sequence>
<dbReference type="InterPro" id="IPR014586">
    <property type="entry name" value="UCP033909"/>
</dbReference>
<dbReference type="Gene3D" id="3.40.50.1820">
    <property type="entry name" value="alpha/beta hydrolase"/>
    <property type="match status" value="1"/>
</dbReference>